<evidence type="ECO:0000256" key="1">
    <source>
        <dbReference type="ARBA" id="ARBA00001913"/>
    </source>
</evidence>
<dbReference type="InterPro" id="IPR015500">
    <property type="entry name" value="Peptidase_S8_subtilisin-rel"/>
</dbReference>
<name>A0ABX7E3G6_9BACI</name>
<keyword evidence="7 9" id="KW-0720">Serine protease</keyword>
<evidence type="ECO:0000256" key="4">
    <source>
        <dbReference type="ARBA" id="ARBA00022525"/>
    </source>
</evidence>
<evidence type="ECO:0000256" key="11">
    <source>
        <dbReference type="SAM" id="SignalP"/>
    </source>
</evidence>
<evidence type="ECO:0000256" key="9">
    <source>
        <dbReference type="PROSITE-ProRule" id="PRU01240"/>
    </source>
</evidence>
<reference evidence="13 14" key="1">
    <citation type="submission" date="2020-11" db="EMBL/GenBank/DDBJ databases">
        <title>Taxonomic evaluation of the Bacillus sporothermodurans group of bacteria based on whole genome sequences.</title>
        <authorList>
            <person name="Fiedler G."/>
            <person name="Herbstmann A.-D."/>
            <person name="Doll E."/>
            <person name="Wenning M."/>
            <person name="Brinks E."/>
            <person name="Kabisch J."/>
            <person name="Breitenwieser F."/>
            <person name="Lappann M."/>
            <person name="Boehnlein C."/>
            <person name="Franz C."/>
        </authorList>
    </citation>
    <scope>NUCLEOTIDE SEQUENCE [LARGE SCALE GENOMIC DNA]</scope>
    <source>
        <strain evidence="13 14">JCM 19841</strain>
    </source>
</reference>
<keyword evidence="6 9" id="KW-0378">Hydrolase</keyword>
<dbReference type="SUPFAM" id="SSF89260">
    <property type="entry name" value="Collagen-binding domain"/>
    <property type="match status" value="1"/>
</dbReference>
<dbReference type="Gene3D" id="2.60.120.380">
    <property type="match status" value="1"/>
</dbReference>
<feature type="active site" description="Charge relay system" evidence="9">
    <location>
        <position position="359"/>
    </location>
</feature>
<keyword evidence="8" id="KW-0106">Calcium</keyword>
<sequence>MRKRMLSVVASVAITALLSSILPTNANAQEKMSLNRLKASFYQQKNSRAVTSTINLSKVKDRQILIKTKDINKVFSKYSGIKRLNSHDILETKDLYIVRVPERLNYSTTLNTLKKLPFILSAEPNYLQERKVSAVRKPNDLYYKKQWYLNKIGVQALWPLIKPNAKPVTVAVLDTGVDVSHPDLKGQLVQGYDIVRHSKNVNDWDGHGTAVAGTIAAKMNNKLGIVGVNPFAKILPVRIGGEEIADSDSIAGIYYAIKHHADIINMSYGGSEGSEAEFDAILSAAQHGITVVAASGNEYGGEVEYPAAYPTVISVGSTNNKNKISDFSNVGPQLDLVAPGENIKVLALKNRYALEDGTSFSTPIVSGLVSIIKSISPSLKPNMIEYILEKGAIPLSKSASTWNQNSGYGMVRAINPSSIKLPNVNDDVSDDRAKAKTIALNKTYTNKYDLPMDSDWYKLEVTKNMTLKVELSGVTNMDGIVWVDKMSKGKVTKEEMHNKGKLGAKESFTYKVTPGTYYFQILEANNHWSTKPYSFKIKKV</sequence>
<dbReference type="PANTHER" id="PTHR43806">
    <property type="entry name" value="PEPTIDASE S8"/>
    <property type="match status" value="1"/>
</dbReference>
<organism evidence="13 14">
    <name type="scientific">Heyndrickxia vini</name>
    <dbReference type="NCBI Taxonomy" id="1476025"/>
    <lineage>
        <taxon>Bacteria</taxon>
        <taxon>Bacillati</taxon>
        <taxon>Bacillota</taxon>
        <taxon>Bacilli</taxon>
        <taxon>Bacillales</taxon>
        <taxon>Bacillaceae</taxon>
        <taxon>Heyndrickxia</taxon>
    </lineage>
</organism>
<keyword evidence="11" id="KW-0732">Signal</keyword>
<dbReference type="SUPFAM" id="SSF52743">
    <property type="entry name" value="Subtilisin-like"/>
    <property type="match status" value="1"/>
</dbReference>
<keyword evidence="4" id="KW-0964">Secreted</keyword>
<protein>
    <submittedName>
        <fullName evidence="13">S8 family serine peptidase</fullName>
    </submittedName>
</protein>
<evidence type="ECO:0000256" key="2">
    <source>
        <dbReference type="ARBA" id="ARBA00004613"/>
    </source>
</evidence>
<feature type="active site" description="Charge relay system" evidence="9">
    <location>
        <position position="174"/>
    </location>
</feature>
<dbReference type="Pfam" id="PF00082">
    <property type="entry name" value="Peptidase_S8"/>
    <property type="match status" value="1"/>
</dbReference>
<dbReference type="InterPro" id="IPR023827">
    <property type="entry name" value="Peptidase_S8_Asp-AS"/>
</dbReference>
<dbReference type="InterPro" id="IPR050131">
    <property type="entry name" value="Peptidase_S8_subtilisin-like"/>
</dbReference>
<dbReference type="InterPro" id="IPR022398">
    <property type="entry name" value="Peptidase_S8_His-AS"/>
</dbReference>
<dbReference type="InterPro" id="IPR036852">
    <property type="entry name" value="Peptidase_S8/S53_dom_sf"/>
</dbReference>
<evidence type="ECO:0000256" key="7">
    <source>
        <dbReference type="ARBA" id="ARBA00022825"/>
    </source>
</evidence>
<comment type="cofactor">
    <cofactor evidence="1">
        <name>Ca(2+)</name>
        <dbReference type="ChEBI" id="CHEBI:29108"/>
    </cofactor>
</comment>
<feature type="signal peptide" evidence="11">
    <location>
        <begin position="1"/>
        <end position="28"/>
    </location>
</feature>
<evidence type="ECO:0000256" key="6">
    <source>
        <dbReference type="ARBA" id="ARBA00022801"/>
    </source>
</evidence>
<feature type="domain" description="Peptidase S8/S53" evidence="12">
    <location>
        <begin position="167"/>
        <end position="409"/>
    </location>
</feature>
<evidence type="ECO:0000256" key="3">
    <source>
        <dbReference type="ARBA" id="ARBA00011073"/>
    </source>
</evidence>
<evidence type="ECO:0000259" key="12">
    <source>
        <dbReference type="Pfam" id="PF00082"/>
    </source>
</evidence>
<evidence type="ECO:0000313" key="13">
    <source>
        <dbReference type="EMBL" id="QQZ10248.1"/>
    </source>
</evidence>
<dbReference type="Proteomes" id="UP000595691">
    <property type="component" value="Chromosome"/>
</dbReference>
<keyword evidence="14" id="KW-1185">Reference proteome</keyword>
<dbReference type="PROSITE" id="PS00138">
    <property type="entry name" value="SUBTILASE_SER"/>
    <property type="match status" value="1"/>
</dbReference>
<evidence type="ECO:0000256" key="10">
    <source>
        <dbReference type="RuleBase" id="RU003355"/>
    </source>
</evidence>
<feature type="active site" description="Charge relay system" evidence="9">
    <location>
        <position position="207"/>
    </location>
</feature>
<dbReference type="PANTHER" id="PTHR43806:SF11">
    <property type="entry name" value="CEREVISIN-RELATED"/>
    <property type="match status" value="1"/>
</dbReference>
<dbReference type="RefSeq" id="WP_202779194.1">
    <property type="nucleotide sequence ID" value="NZ_CP065425.1"/>
</dbReference>
<dbReference type="PROSITE" id="PS00136">
    <property type="entry name" value="SUBTILASE_ASP"/>
    <property type="match status" value="1"/>
</dbReference>
<accession>A0ABX7E3G6</accession>
<evidence type="ECO:0000313" key="14">
    <source>
        <dbReference type="Proteomes" id="UP000595691"/>
    </source>
</evidence>
<evidence type="ECO:0000256" key="5">
    <source>
        <dbReference type="ARBA" id="ARBA00022670"/>
    </source>
</evidence>
<comment type="similarity">
    <text evidence="3 9 10">Belongs to the peptidase S8 family.</text>
</comment>
<dbReference type="InterPro" id="IPR000209">
    <property type="entry name" value="Peptidase_S8/S53_dom"/>
</dbReference>
<proteinExistence type="inferred from homology"/>
<dbReference type="Gene3D" id="3.40.50.200">
    <property type="entry name" value="Peptidase S8/S53 domain"/>
    <property type="match status" value="1"/>
</dbReference>
<feature type="chain" id="PRO_5046247988" evidence="11">
    <location>
        <begin position="29"/>
        <end position="540"/>
    </location>
</feature>
<dbReference type="PROSITE" id="PS51892">
    <property type="entry name" value="SUBTILASE"/>
    <property type="match status" value="1"/>
</dbReference>
<dbReference type="EMBL" id="CP065425">
    <property type="protein sequence ID" value="QQZ10248.1"/>
    <property type="molecule type" value="Genomic_DNA"/>
</dbReference>
<evidence type="ECO:0000256" key="8">
    <source>
        <dbReference type="ARBA" id="ARBA00022837"/>
    </source>
</evidence>
<dbReference type="PRINTS" id="PR00723">
    <property type="entry name" value="SUBTILISIN"/>
</dbReference>
<gene>
    <name evidence="13" type="ORF">I5776_04630</name>
</gene>
<dbReference type="InterPro" id="IPR023828">
    <property type="entry name" value="Peptidase_S8_Ser-AS"/>
</dbReference>
<dbReference type="PROSITE" id="PS00137">
    <property type="entry name" value="SUBTILASE_HIS"/>
    <property type="match status" value="1"/>
</dbReference>
<keyword evidence="5 9" id="KW-0645">Protease</keyword>
<comment type="subcellular location">
    <subcellularLocation>
        <location evidence="2">Secreted</location>
    </subcellularLocation>
</comment>